<keyword evidence="3" id="KW-1185">Reference proteome</keyword>
<evidence type="ECO:0000313" key="2">
    <source>
        <dbReference type="EMBL" id="KIJ09194.1"/>
    </source>
</evidence>
<evidence type="ECO:0000313" key="3">
    <source>
        <dbReference type="Proteomes" id="UP000053647"/>
    </source>
</evidence>
<dbReference type="HOGENOM" id="CLU_051368_4_0_1"/>
<name>A0A0C9SPT0_PAXIN</name>
<accession>A0A0C9SPT0</accession>
<dbReference type="EMBL" id="KN819493">
    <property type="protein sequence ID" value="KIJ09194.1"/>
    <property type="molecule type" value="Genomic_DNA"/>
</dbReference>
<feature type="region of interest" description="Disordered" evidence="1">
    <location>
        <begin position="1"/>
        <end position="20"/>
    </location>
</feature>
<dbReference type="AlphaFoldDB" id="A0A0C9SPT0"/>
<organism evidence="2 3">
    <name type="scientific">Paxillus involutus ATCC 200175</name>
    <dbReference type="NCBI Taxonomy" id="664439"/>
    <lineage>
        <taxon>Eukaryota</taxon>
        <taxon>Fungi</taxon>
        <taxon>Dikarya</taxon>
        <taxon>Basidiomycota</taxon>
        <taxon>Agaricomycotina</taxon>
        <taxon>Agaricomycetes</taxon>
        <taxon>Agaricomycetidae</taxon>
        <taxon>Boletales</taxon>
        <taxon>Paxilineae</taxon>
        <taxon>Paxillaceae</taxon>
        <taxon>Paxillus</taxon>
    </lineage>
</organism>
<gene>
    <name evidence="2" type="ORF">PAXINDRAFT_172568</name>
</gene>
<reference evidence="2 3" key="1">
    <citation type="submission" date="2014-06" db="EMBL/GenBank/DDBJ databases">
        <authorList>
            <consortium name="DOE Joint Genome Institute"/>
            <person name="Kuo A."/>
            <person name="Kohler A."/>
            <person name="Nagy L.G."/>
            <person name="Floudas D."/>
            <person name="Copeland A."/>
            <person name="Barry K.W."/>
            <person name="Cichocki N."/>
            <person name="Veneault-Fourrey C."/>
            <person name="LaButti K."/>
            <person name="Lindquist E.A."/>
            <person name="Lipzen A."/>
            <person name="Lundell T."/>
            <person name="Morin E."/>
            <person name="Murat C."/>
            <person name="Sun H."/>
            <person name="Tunlid A."/>
            <person name="Henrissat B."/>
            <person name="Grigoriev I.V."/>
            <person name="Hibbett D.S."/>
            <person name="Martin F."/>
            <person name="Nordberg H.P."/>
            <person name="Cantor M.N."/>
            <person name="Hua S.X."/>
        </authorList>
    </citation>
    <scope>NUCLEOTIDE SEQUENCE [LARGE SCALE GENOMIC DNA]</scope>
    <source>
        <strain evidence="2 3">ATCC 200175</strain>
    </source>
</reference>
<sequence>MLTGTWVPNRFDPRSGRKRRDIGKKPKLWEAWLQSSDDDGDGADGAKGKWNIIMPVCASYVNRLSAATLSRQGLPAESAESVIEPQSRPSRFLRPFSGRLPTPSLQLVTVSSMATQVSSSSSSSPTRSSSPAVRVAVLIAMPVPLQKHNRDEDGPPVVEIGIIEVGVKDNDNESPSRDAS</sequence>
<proteinExistence type="predicted"/>
<protein>
    <submittedName>
        <fullName evidence="2">Uncharacterized protein</fullName>
    </submittedName>
</protein>
<dbReference type="OrthoDB" id="2683906at2759"/>
<evidence type="ECO:0000256" key="1">
    <source>
        <dbReference type="SAM" id="MobiDB-lite"/>
    </source>
</evidence>
<dbReference type="Proteomes" id="UP000053647">
    <property type="component" value="Unassembled WGS sequence"/>
</dbReference>
<reference evidence="3" key="2">
    <citation type="submission" date="2015-01" db="EMBL/GenBank/DDBJ databases">
        <title>Evolutionary Origins and Diversification of the Mycorrhizal Mutualists.</title>
        <authorList>
            <consortium name="DOE Joint Genome Institute"/>
            <consortium name="Mycorrhizal Genomics Consortium"/>
            <person name="Kohler A."/>
            <person name="Kuo A."/>
            <person name="Nagy L.G."/>
            <person name="Floudas D."/>
            <person name="Copeland A."/>
            <person name="Barry K.W."/>
            <person name="Cichocki N."/>
            <person name="Veneault-Fourrey C."/>
            <person name="LaButti K."/>
            <person name="Lindquist E.A."/>
            <person name="Lipzen A."/>
            <person name="Lundell T."/>
            <person name="Morin E."/>
            <person name="Murat C."/>
            <person name="Riley R."/>
            <person name="Ohm R."/>
            <person name="Sun H."/>
            <person name="Tunlid A."/>
            <person name="Henrissat B."/>
            <person name="Grigoriev I.V."/>
            <person name="Hibbett D.S."/>
            <person name="Martin F."/>
        </authorList>
    </citation>
    <scope>NUCLEOTIDE SEQUENCE [LARGE SCALE GENOMIC DNA]</scope>
    <source>
        <strain evidence="3">ATCC 200175</strain>
    </source>
</reference>